<evidence type="ECO:0000256" key="27">
    <source>
        <dbReference type="SAM" id="Phobius"/>
    </source>
</evidence>
<dbReference type="Gene3D" id="1.25.40.10">
    <property type="entry name" value="Tetratricopeptide repeat domain"/>
    <property type="match status" value="1"/>
</dbReference>
<keyword evidence="15 27" id="KW-0472">Membrane</keyword>
<dbReference type="EMBL" id="KB320797">
    <property type="protein sequence ID" value="ELW62864.1"/>
    <property type="molecule type" value="Genomic_DNA"/>
</dbReference>
<dbReference type="Pfam" id="PF00001">
    <property type="entry name" value="7tm_1"/>
    <property type="match status" value="1"/>
</dbReference>
<dbReference type="InterPro" id="IPR011011">
    <property type="entry name" value="Znf_FYVE_PHD"/>
</dbReference>
<evidence type="ECO:0000256" key="24">
    <source>
        <dbReference type="ARBA" id="ARBA00031491"/>
    </source>
</evidence>
<dbReference type="InterPro" id="IPR001671">
    <property type="entry name" value="Melcrt_ACTH_rcpt"/>
</dbReference>
<protein>
    <recommendedName>
        <fullName evidence="6">Melanocyte-stimulating hormone receptor</fullName>
    </recommendedName>
    <alternativeName>
        <fullName evidence="24">Melanocortin receptor 1</fullName>
    </alternativeName>
</protein>
<evidence type="ECO:0000256" key="21">
    <source>
        <dbReference type="ARBA" id="ARBA00023329"/>
    </source>
</evidence>
<evidence type="ECO:0000256" key="10">
    <source>
        <dbReference type="ARBA" id="ARBA00022692"/>
    </source>
</evidence>
<dbReference type="GO" id="GO:0040038">
    <property type="term" value="P:polar body extrusion after meiotic divisions"/>
    <property type="evidence" value="ECO:0007669"/>
    <property type="project" value="TreeGrafter"/>
</dbReference>
<evidence type="ECO:0000256" key="19">
    <source>
        <dbReference type="ARBA" id="ARBA00023212"/>
    </source>
</evidence>
<dbReference type="CDD" id="cd22079">
    <property type="entry name" value="WH2_Spire2_r2"/>
    <property type="match status" value="1"/>
</dbReference>
<evidence type="ECO:0000256" key="9">
    <source>
        <dbReference type="ARBA" id="ARBA00022490"/>
    </source>
</evidence>
<evidence type="ECO:0000256" key="5">
    <source>
        <dbReference type="ARBA" id="ARBA00010956"/>
    </source>
</evidence>
<dbReference type="GO" id="GO:0005886">
    <property type="term" value="C:plasma membrane"/>
    <property type="evidence" value="ECO:0007669"/>
    <property type="project" value="UniProtKB-SubCell"/>
</dbReference>
<feature type="compositionally biased region" description="Low complexity" evidence="26">
    <location>
        <begin position="370"/>
        <end position="380"/>
    </location>
</feature>
<feature type="region of interest" description="Disordered" evidence="26">
    <location>
        <begin position="44"/>
        <end position="63"/>
    </location>
</feature>
<keyword evidence="19" id="KW-0206">Cytoskeleton</keyword>
<dbReference type="GO" id="GO:0051295">
    <property type="term" value="P:establishment of meiotic spindle localization"/>
    <property type="evidence" value="ECO:0007669"/>
    <property type="project" value="TreeGrafter"/>
</dbReference>
<evidence type="ECO:0000256" key="25">
    <source>
        <dbReference type="RuleBase" id="RU000688"/>
    </source>
</evidence>
<dbReference type="PROSITE" id="PS51377">
    <property type="entry name" value="KIND"/>
    <property type="match status" value="1"/>
</dbReference>
<dbReference type="Pfam" id="PF16474">
    <property type="entry name" value="KIND"/>
    <property type="match status" value="1"/>
</dbReference>
<keyword evidence="14 25" id="KW-0297">G-protein coupled receptor</keyword>
<keyword evidence="16 25" id="KW-0675">Receptor</keyword>
<evidence type="ECO:0000256" key="8">
    <source>
        <dbReference type="ARBA" id="ARBA00022475"/>
    </source>
</evidence>
<dbReference type="GO" id="GO:0030041">
    <property type="term" value="P:actin filament polymerization"/>
    <property type="evidence" value="ECO:0007669"/>
    <property type="project" value="TreeGrafter"/>
</dbReference>
<evidence type="ECO:0000256" key="13">
    <source>
        <dbReference type="ARBA" id="ARBA00022989"/>
    </source>
</evidence>
<dbReference type="PRINTS" id="PR00534">
    <property type="entry name" value="MCRFAMILY"/>
</dbReference>
<feature type="transmembrane region" description="Helical" evidence="27">
    <location>
        <begin position="1471"/>
        <end position="1498"/>
    </location>
</feature>
<feature type="compositionally biased region" description="Basic residues" evidence="26">
    <location>
        <begin position="728"/>
        <end position="740"/>
    </location>
</feature>
<dbReference type="InterPro" id="IPR011990">
    <property type="entry name" value="TPR-like_helical_dom_sf"/>
</dbReference>
<evidence type="ECO:0000256" key="17">
    <source>
        <dbReference type="ARBA" id="ARBA00023180"/>
    </source>
</evidence>
<keyword evidence="21" id="KW-0968">Cytoplasmic vesicle</keyword>
<proteinExistence type="inferred from homology"/>
<dbReference type="Gene3D" id="1.20.1070.10">
    <property type="entry name" value="Rhodopsin 7-helix transmembrane proteins"/>
    <property type="match status" value="1"/>
</dbReference>
<dbReference type="GO" id="GO:0008017">
    <property type="term" value="F:microtubule binding"/>
    <property type="evidence" value="ECO:0007669"/>
    <property type="project" value="TreeGrafter"/>
</dbReference>
<dbReference type="CDD" id="cd22186">
    <property type="entry name" value="WH2_Spire1-2_r3"/>
    <property type="match status" value="1"/>
</dbReference>
<keyword evidence="13 27" id="KW-1133">Transmembrane helix</keyword>
<evidence type="ECO:0000256" key="3">
    <source>
        <dbReference type="ARBA" id="ARBA00004413"/>
    </source>
</evidence>
<dbReference type="CDD" id="cd22065">
    <property type="entry name" value="WH2_Spire_1-2_r1"/>
    <property type="match status" value="1"/>
</dbReference>
<evidence type="ECO:0000313" key="31">
    <source>
        <dbReference type="Proteomes" id="UP000011518"/>
    </source>
</evidence>
<dbReference type="SUPFAM" id="SSF81321">
    <property type="entry name" value="Family A G protein-coupled receptor-like"/>
    <property type="match status" value="1"/>
</dbReference>
<accession>L9KK39</accession>
<dbReference type="GO" id="GO:0051639">
    <property type="term" value="P:actin filament network formation"/>
    <property type="evidence" value="ECO:0007669"/>
    <property type="project" value="TreeGrafter"/>
</dbReference>
<evidence type="ECO:0000256" key="26">
    <source>
        <dbReference type="SAM" id="MobiDB-lite"/>
    </source>
</evidence>
<dbReference type="InterPro" id="IPR011019">
    <property type="entry name" value="KIND_dom"/>
</dbReference>
<gene>
    <name evidence="30" type="ORF">TREES_T100001681</name>
</gene>
<dbReference type="PROSITE" id="PS00237">
    <property type="entry name" value="G_PROTEIN_RECEP_F1_1"/>
    <property type="match status" value="1"/>
</dbReference>
<evidence type="ECO:0000256" key="18">
    <source>
        <dbReference type="ARBA" id="ARBA00023203"/>
    </source>
</evidence>
<dbReference type="GO" id="GO:0030659">
    <property type="term" value="C:cytoplasmic vesicle membrane"/>
    <property type="evidence" value="ECO:0007669"/>
    <property type="project" value="UniProtKB-SubCell"/>
</dbReference>
<dbReference type="SUPFAM" id="SSF48452">
    <property type="entry name" value="TPR-like"/>
    <property type="match status" value="1"/>
</dbReference>
<dbReference type="FunFam" id="1.20.1070.10:FF:000211">
    <property type="entry name" value="Melanocyte-stimulating hormone receptor"/>
    <property type="match status" value="1"/>
</dbReference>
<organism evidence="30 31">
    <name type="scientific">Tupaia chinensis</name>
    <name type="common">Chinese tree shrew</name>
    <name type="synonym">Tupaia belangeri chinensis</name>
    <dbReference type="NCBI Taxonomy" id="246437"/>
    <lineage>
        <taxon>Eukaryota</taxon>
        <taxon>Metazoa</taxon>
        <taxon>Chordata</taxon>
        <taxon>Craniata</taxon>
        <taxon>Vertebrata</taxon>
        <taxon>Euteleostomi</taxon>
        <taxon>Mammalia</taxon>
        <taxon>Eutheria</taxon>
        <taxon>Euarchontoglires</taxon>
        <taxon>Scandentia</taxon>
        <taxon>Tupaiidae</taxon>
        <taxon>Tupaia</taxon>
    </lineage>
</organism>
<comment type="subunit">
    <text evidence="23">Interacts with MGRN1, but does not undergo MGRN1-mediated ubiquitination; this interaction competes with GNAS-binding and thus inhibits agonist-induced cAMP production. Interacts with OPN3; the interaction results in a decrease in MC1R-mediated cAMP signaling and ultimately a decrease in melanin production in melanocytes.</text>
</comment>
<comment type="function">
    <text evidence="22">Receptor for MSH (alpha, beta and gamma) and ACTH. The activity of this receptor is mediated by G proteins which activate adenylate cyclase. Mediates melanogenesis, the production of eumelanin (black/brown) and phaeomelanin (red/yellow), via regulation of cAMP signaling in melanocytes.</text>
</comment>
<feature type="transmembrane region" description="Helical" evidence="27">
    <location>
        <begin position="1518"/>
        <end position="1536"/>
    </location>
</feature>
<dbReference type="PANTHER" id="PTHR21345">
    <property type="entry name" value="SPIRE"/>
    <property type="match status" value="1"/>
</dbReference>
<dbReference type="InterPro" id="IPR017452">
    <property type="entry name" value="GPCR_Rhodpsn_7TM"/>
</dbReference>
<sequence>MVQSLGFVIYRALDWGLDESEERELSPQLEQLIDLMANSDCEDGSCAADEGYGGPEEEEAEGGPRVVRTFAQAMRLCAARLTNPRGAQAHYQAVCRALFVETLELRAFLARVREAKESTCSQMLQKLREDEPCVEKPLAELDTLGRTDWARLWVQLMRELRHGVKLRKVQEQEFNPLPTEFQLTPFEMLMQDIRARNYKLRKVMVDGDIPPRVKKDAHELILDFIRSRPPLKQVSERRLRPLPQKQRTLHEKILEEIKQERTLRPVGGQHWGSRGFGSLPCILHACSGDVTSSSCINLSVPGASSSTQRPRPRVLLKAPTLAEMEEMTTSEEEESPCGEVTLKRDRSFSEHDLALLRGSCPVSVRPQPDPSSLPLSSPGSTEDRQEACKAPDAKHLWLEFRHPVESLALTVEEVMDVRRVLVKAEMEKLLQNKELLGSLKKGKICCCCQAKFPLFSWPPTCLFCKRAVCTSCSVKMKMPSKKFAHIPVYTLGLESPPKVSAAKTTPTRRRDVFQPLQGPRWPSVEEEFPHVYAHGCTPKDGFSAHGCTLKDVCSDCTSFVADVVRSSRRSVDVLNTTPRRSRQTQSLYLPDTRTLDFKRQRPLGPMSRRALRRLRGEQRGQEPLGPGALQFVLHDDDDAAEGPKRGPGGRRPGGAEKEGVRVNNRFELINTEDLEDDLVMNRERPSCALTGTVVSESKGPAQRGNTEAKKDGDEARATPPEQSSASGKLRKKKKKQKNKKNSAGEALENGLEDVDRILERIEDSTGLARPGPPALSSRRHALYVEHRHLNPDTELKRYFGARAVLGEQRPRQRQRVYPKCTWLTTPKSTWPRYSKPGLSMRLLESKKGLSFFAFEHSEEYQQAQHKFLMAVESMEPNNIVVLLQTSPYHVDSLLQLSDACRFQEDQEMARDLIERALYSMECAFHPLFSLTSGTCRLDYRRPENRSFYLALYKQMSFLERRGCPRTALEYCKLILSLEPDEDPLCMLLLIDHLALRARDYEYLIRLFQEWEQTDLPEHELNCTRVKAAVLVQQALTMFPGVLMPLLERCSVRPDAAVSDHGFFGPEAEISQPPALSQLVSLYLGRSHFLWKEPAIMNWLEENVRAVLRAVDAGDPTVEVCEGRRKVLYQRAPRNIHRHVILSEIKEAVAALPPDVTTQSVMGFDPLPPLDTIYSYVRPERLSPVSHGNTMALFFRSLLPNYTVEGERPEDGVAGGPNHNQGLNRLMLAVRDMMANFHFNDLEAPLRKHAEGQPDARGGPQQPVLTTTGPKFLGLPVPAGLSLGLGLVSLVENVLVVAAIAKNRNLHSPMYRLICCLAVSDLLVSVSNTLETAGVLLLEAGALAARGAAVQQLDNAIDVLICGSRLSSLCFLGTIAVDRYISIFYALRYHSIVTLPRTRRAIAAIWVASVLCSALFITYYEHTAVLLCLVVVFLAMVLLMAVLYVHMLARACQHAQGIARLHKRQRPARQGFGLKGTATLTILLGVFFLCWGPLFLHLTLLLLCPQHPTCGCVFKNFDLFLALIICNSIVDPLIYAFRSQELRKTLKEVLLCSW</sequence>
<dbReference type="InterPro" id="IPR000276">
    <property type="entry name" value="GPCR_Rhodpsn"/>
</dbReference>
<evidence type="ECO:0000256" key="20">
    <source>
        <dbReference type="ARBA" id="ARBA00023224"/>
    </source>
</evidence>
<feature type="domain" description="G-protein coupled receptors family 1 profile" evidence="28">
    <location>
        <begin position="1291"/>
        <end position="1534"/>
    </location>
</feature>
<dbReference type="GO" id="GO:0036089">
    <property type="term" value="P:cleavage furrow formation"/>
    <property type="evidence" value="ECO:0007669"/>
    <property type="project" value="TreeGrafter"/>
</dbReference>
<evidence type="ECO:0000256" key="11">
    <source>
        <dbReference type="ARBA" id="ARBA00022737"/>
    </source>
</evidence>
<evidence type="ECO:0000256" key="6">
    <source>
        <dbReference type="ARBA" id="ARBA00020454"/>
    </source>
</evidence>
<keyword evidence="18" id="KW-0009">Actin-binding</keyword>
<dbReference type="GO" id="GO:0045010">
    <property type="term" value="P:actin nucleation"/>
    <property type="evidence" value="ECO:0007669"/>
    <property type="project" value="InterPro"/>
</dbReference>
<dbReference type="Gene3D" id="1.10.510.10">
    <property type="entry name" value="Transferase(Phosphotransferase) domain 1"/>
    <property type="match status" value="1"/>
</dbReference>
<dbReference type="GO" id="GO:0003779">
    <property type="term" value="F:actin binding"/>
    <property type="evidence" value="ECO:0007669"/>
    <property type="project" value="UniProtKB-KW"/>
</dbReference>
<evidence type="ECO:0000256" key="22">
    <source>
        <dbReference type="ARBA" id="ARBA00023428"/>
    </source>
</evidence>
<dbReference type="STRING" id="246437.L9KK39"/>
<keyword evidence="9" id="KW-0963">Cytoplasm</keyword>
<dbReference type="InParanoid" id="L9KK39"/>
<feature type="compositionally biased region" description="Basic and acidic residues" evidence="26">
    <location>
        <begin position="706"/>
        <end position="716"/>
    </location>
</feature>
<reference evidence="31" key="1">
    <citation type="submission" date="2012-07" db="EMBL/GenBank/DDBJ databases">
        <title>Genome of the Chinese tree shrew, a rising model animal genetically related to primates.</title>
        <authorList>
            <person name="Zhang G."/>
            <person name="Fan Y."/>
            <person name="Yao Y."/>
            <person name="Huang Z."/>
        </authorList>
    </citation>
    <scope>NUCLEOTIDE SEQUENCE [LARGE SCALE GENOMIC DNA]</scope>
</reference>
<keyword evidence="17" id="KW-0325">Glycoprotein</keyword>
<evidence type="ECO:0000256" key="1">
    <source>
        <dbReference type="ARBA" id="ARBA00004180"/>
    </source>
</evidence>
<dbReference type="CDD" id="cd22081">
    <property type="entry name" value="WH2_Spire2_r4"/>
    <property type="match status" value="1"/>
</dbReference>
<evidence type="ECO:0000256" key="2">
    <source>
        <dbReference type="ARBA" id="ARBA00004245"/>
    </source>
</evidence>
<keyword evidence="31" id="KW-1185">Reference proteome</keyword>
<dbReference type="PANTHER" id="PTHR21345:SF5">
    <property type="entry name" value="PROTEIN SPIRE HOMOLOG 2"/>
    <property type="match status" value="1"/>
</dbReference>
<feature type="domain" description="KIND" evidence="29">
    <location>
        <begin position="1"/>
        <end position="105"/>
    </location>
</feature>
<dbReference type="GO" id="GO:0010468">
    <property type="term" value="P:regulation of gene expression"/>
    <property type="evidence" value="ECO:0007669"/>
    <property type="project" value="UniProtKB-ARBA"/>
</dbReference>
<dbReference type="eggNOG" id="KOG2422">
    <property type="taxonomic scope" value="Eukaryota"/>
</dbReference>
<keyword evidence="20 25" id="KW-0807">Transducer</keyword>
<feature type="transmembrane region" description="Helical" evidence="27">
    <location>
        <begin position="1423"/>
        <end position="1450"/>
    </location>
</feature>
<feature type="region of interest" description="Disordered" evidence="26">
    <location>
        <begin position="637"/>
        <end position="664"/>
    </location>
</feature>
<evidence type="ECO:0000256" key="14">
    <source>
        <dbReference type="ARBA" id="ARBA00023040"/>
    </source>
</evidence>
<comment type="subcellular location">
    <subcellularLocation>
        <location evidence="4">Cell membrane</location>
        <topology evidence="4">Multi-pass membrane protein</topology>
    </subcellularLocation>
    <subcellularLocation>
        <location evidence="3">Cell membrane</location>
        <topology evidence="3">Peripheral membrane protein</topology>
        <orientation evidence="3">Cytoplasmic side</orientation>
    </subcellularLocation>
    <subcellularLocation>
        <location evidence="2">Cytoplasm</location>
        <location evidence="2">Cytoskeleton</location>
    </subcellularLocation>
    <subcellularLocation>
        <location evidence="1">Cytoplasmic vesicle membrane</location>
        <topology evidence="1">Peripheral membrane protein</topology>
        <orientation evidence="1">Cytoplasmic side</orientation>
    </subcellularLocation>
</comment>
<dbReference type="SUPFAM" id="SSF57903">
    <property type="entry name" value="FYVE/PHD zinc finger"/>
    <property type="match status" value="1"/>
</dbReference>
<dbReference type="PROSITE" id="PS50262">
    <property type="entry name" value="G_PROTEIN_RECEP_F1_2"/>
    <property type="match status" value="1"/>
</dbReference>
<keyword evidence="12" id="KW-0653">Protein transport</keyword>
<dbReference type="Pfam" id="PF04910">
    <property type="entry name" value="Tcf25"/>
    <property type="match status" value="1"/>
</dbReference>
<dbReference type="GO" id="GO:0005856">
    <property type="term" value="C:cytoskeleton"/>
    <property type="evidence" value="ECO:0007669"/>
    <property type="project" value="UniProtKB-SubCell"/>
</dbReference>
<evidence type="ECO:0000256" key="4">
    <source>
        <dbReference type="ARBA" id="ARBA00004651"/>
    </source>
</evidence>
<dbReference type="InterPro" id="IPR006994">
    <property type="entry name" value="TCF25/Rqc1"/>
</dbReference>
<feature type="transmembrane region" description="Helical" evidence="27">
    <location>
        <begin position="1398"/>
        <end position="1417"/>
    </location>
</feature>
<name>L9KK39_TUPCH</name>
<dbReference type="PRINTS" id="PR00237">
    <property type="entry name" value="GPCRRHODOPSN"/>
</dbReference>
<dbReference type="Proteomes" id="UP000011518">
    <property type="component" value="Unassembled WGS sequence"/>
</dbReference>
<comment type="similarity">
    <text evidence="25">Belongs to the G-protein coupled receptor 1 family.</text>
</comment>
<feature type="region of interest" description="Disordered" evidence="26">
    <location>
        <begin position="689"/>
        <end position="748"/>
    </location>
</feature>
<dbReference type="SMART" id="SM00750">
    <property type="entry name" value="KIND"/>
    <property type="match status" value="1"/>
</dbReference>
<evidence type="ECO:0000313" key="30">
    <source>
        <dbReference type="EMBL" id="ELW62864.1"/>
    </source>
</evidence>
<dbReference type="SMART" id="SM01381">
    <property type="entry name" value="7TM_GPCR_Srsx"/>
    <property type="match status" value="1"/>
</dbReference>
<evidence type="ECO:0000256" key="7">
    <source>
        <dbReference type="ARBA" id="ARBA00022448"/>
    </source>
</evidence>
<evidence type="ECO:0000259" key="29">
    <source>
        <dbReference type="PROSITE" id="PS51377"/>
    </source>
</evidence>
<evidence type="ECO:0000259" key="28">
    <source>
        <dbReference type="PROSITE" id="PS50262"/>
    </source>
</evidence>
<reference evidence="31" key="2">
    <citation type="journal article" date="2013" name="Nat. Commun.">
        <title>Genome of the Chinese tree shrew.</title>
        <authorList>
            <person name="Fan Y."/>
            <person name="Huang Z.Y."/>
            <person name="Cao C.C."/>
            <person name="Chen C.S."/>
            <person name="Chen Y.X."/>
            <person name="Fan D.D."/>
            <person name="He J."/>
            <person name="Hou H.L."/>
            <person name="Hu L."/>
            <person name="Hu X.T."/>
            <person name="Jiang X.T."/>
            <person name="Lai R."/>
            <person name="Lang Y.S."/>
            <person name="Liang B."/>
            <person name="Liao S.G."/>
            <person name="Mu D."/>
            <person name="Ma Y.Y."/>
            <person name="Niu Y.Y."/>
            <person name="Sun X.Q."/>
            <person name="Xia J.Q."/>
            <person name="Xiao J."/>
            <person name="Xiong Z.Q."/>
            <person name="Xu L."/>
            <person name="Yang L."/>
            <person name="Zhang Y."/>
            <person name="Zhao W."/>
            <person name="Zhao X.D."/>
            <person name="Zheng Y.T."/>
            <person name="Zhou J.M."/>
            <person name="Zhu Y.B."/>
            <person name="Zhang G.J."/>
            <person name="Wang J."/>
            <person name="Yao Y.G."/>
        </authorList>
    </citation>
    <scope>NUCLEOTIDE SEQUENCE [LARGE SCALE GENOMIC DNA]</scope>
</reference>
<dbReference type="GO" id="GO:0004980">
    <property type="term" value="F:melanocyte-stimulating hormone receptor activity"/>
    <property type="evidence" value="ECO:0007669"/>
    <property type="project" value="UniProtKB-ARBA"/>
</dbReference>
<evidence type="ECO:0000256" key="15">
    <source>
        <dbReference type="ARBA" id="ARBA00023136"/>
    </source>
</evidence>
<dbReference type="GO" id="GO:0015031">
    <property type="term" value="P:protein transport"/>
    <property type="evidence" value="ECO:0007669"/>
    <property type="project" value="UniProtKB-KW"/>
</dbReference>
<feature type="transmembrane region" description="Helical" evidence="27">
    <location>
        <begin position="1278"/>
        <end position="1300"/>
    </location>
</feature>
<evidence type="ECO:0000256" key="16">
    <source>
        <dbReference type="ARBA" id="ARBA00023170"/>
    </source>
</evidence>
<keyword evidence="10 25" id="KW-0812">Transmembrane</keyword>
<keyword evidence="8" id="KW-1003">Cell membrane</keyword>
<feature type="region of interest" description="Disordered" evidence="26">
    <location>
        <begin position="360"/>
        <end position="386"/>
    </location>
</feature>
<evidence type="ECO:0000256" key="12">
    <source>
        <dbReference type="ARBA" id="ARBA00022927"/>
    </source>
</evidence>
<evidence type="ECO:0000256" key="23">
    <source>
        <dbReference type="ARBA" id="ARBA00023466"/>
    </source>
</evidence>
<comment type="similarity">
    <text evidence="5">Belongs to the spire family.</text>
</comment>
<dbReference type="InterPro" id="IPR029901">
    <property type="entry name" value="Spire"/>
</dbReference>
<dbReference type="GO" id="GO:0005938">
    <property type="term" value="C:cell cortex"/>
    <property type="evidence" value="ECO:0007669"/>
    <property type="project" value="TreeGrafter"/>
</dbReference>
<keyword evidence="11" id="KW-0677">Repeat</keyword>
<keyword evidence="7" id="KW-0813">Transport</keyword>
<dbReference type="GO" id="GO:0048193">
    <property type="term" value="P:Golgi vesicle transport"/>
    <property type="evidence" value="ECO:0007669"/>
    <property type="project" value="TreeGrafter"/>
</dbReference>